<name>A0A2M8S1B4_9PAST</name>
<keyword evidence="1" id="KW-0029">Amino-acid transport</keyword>
<evidence type="ECO:0000313" key="4">
    <source>
        <dbReference type="Proteomes" id="UP000229329"/>
    </source>
</evidence>
<dbReference type="PANTHER" id="PTHR36178">
    <property type="entry name" value="SLR0625 PROTEIN"/>
    <property type="match status" value="1"/>
</dbReference>
<comment type="caution">
    <text evidence="1">Lacks conserved residue(s) required for the propagation of feature annotation.</text>
</comment>
<keyword evidence="4" id="KW-1185">Reference proteome</keyword>
<keyword evidence="1" id="KW-0472">Membrane</keyword>
<feature type="transmembrane region" description="Helical" evidence="1">
    <location>
        <begin position="69"/>
        <end position="87"/>
    </location>
</feature>
<keyword evidence="1" id="KW-0813">Transport</keyword>
<feature type="transmembrane region" description="Helical" evidence="1">
    <location>
        <begin position="7"/>
        <end position="24"/>
    </location>
</feature>
<accession>A0A2M8S1B4</accession>
<dbReference type="RefSeq" id="WP_100289226.1">
    <property type="nucleotide sequence ID" value="NZ_PHHA01000020.1"/>
</dbReference>
<proteinExistence type="inferred from homology"/>
<evidence type="ECO:0000256" key="2">
    <source>
        <dbReference type="NCBIfam" id="TIGR00210"/>
    </source>
</evidence>
<dbReference type="HAMAP" id="MF_02062">
    <property type="entry name" value="GltS"/>
    <property type="match status" value="1"/>
</dbReference>
<keyword evidence="1" id="KW-0739">Sodium transport</keyword>
<keyword evidence="1" id="KW-0812">Transmembrane</keyword>
<comment type="similarity">
    <text evidence="1">Belongs to the glutamate:Na(+) symporter (ESS) (TC 2.A.27) family.</text>
</comment>
<feature type="transmembrane region" description="Helical" evidence="1">
    <location>
        <begin position="295"/>
        <end position="316"/>
    </location>
</feature>
<dbReference type="PANTHER" id="PTHR36178:SF1">
    <property type="entry name" value="SODIUM_GLUTAMATE SYMPORTER"/>
    <property type="match status" value="1"/>
</dbReference>
<evidence type="ECO:0000313" key="3">
    <source>
        <dbReference type="EMBL" id="PJG84949.1"/>
    </source>
</evidence>
<dbReference type="AlphaFoldDB" id="A0A2M8S1B4"/>
<dbReference type="GO" id="GO:0015501">
    <property type="term" value="F:glutamate:sodium symporter activity"/>
    <property type="evidence" value="ECO:0007669"/>
    <property type="project" value="UniProtKB-UniRule"/>
</dbReference>
<dbReference type="GO" id="GO:0005886">
    <property type="term" value="C:plasma membrane"/>
    <property type="evidence" value="ECO:0007669"/>
    <property type="project" value="UniProtKB-SubCell"/>
</dbReference>
<sequence length="391" mass="42189">MTITFDLLQTMGIAALVFFLGNYLKSKIQFLQTYFIPAPVIGGLICSLLIFFAHKMGVEMKFTMTLQDFFMNIFFTCTGFTCSLEVIKRSGKQGAILAIGAVTFLAVQNLIGIGLSEVMDIHPLLGIAMGSISMSGGIGSAAAFGPVLEQYGAVGGTTIGIAAATFGLLLGSLVGGPVAHRLITRYNLKSSAQISTQENNESFHELSEKKLFKGTLIIFLGSMIGVYIHELLLLTGLKFPYFVGCLFGGMLLRNLSDAGIGQLEHKEIDILGNISLNIFLSLALMSLNISKLVDLALPMIVILLVQATVMAIWAYWITFRSMGKDYEAAVMAAGHCGVGLGQTPNALANMKVVIEKHGAAPNAWFVLPVITVIFINICNPIIISFFIDYFK</sequence>
<keyword evidence="1" id="KW-0915">Sodium</keyword>
<keyword evidence="1" id="KW-1133">Transmembrane helix</keyword>
<feature type="transmembrane region" description="Helical" evidence="1">
    <location>
        <begin position="211"/>
        <end position="233"/>
    </location>
</feature>
<keyword evidence="1" id="KW-0769">Symport</keyword>
<comment type="function">
    <text evidence="1">Catalyzes the sodium-dependent transport of glutamate.</text>
</comment>
<gene>
    <name evidence="1 3" type="primary">gltS</name>
    <name evidence="3" type="ORF">CVP05_08930</name>
</gene>
<comment type="subcellular location">
    <subcellularLocation>
        <location evidence="1">Cell inner membrane</location>
        <topology evidence="1">Multi-pass membrane protein</topology>
    </subcellularLocation>
</comment>
<keyword evidence="1" id="KW-0406">Ion transport</keyword>
<dbReference type="NCBIfam" id="TIGR00210">
    <property type="entry name" value="gltS"/>
    <property type="match status" value="1"/>
</dbReference>
<comment type="caution">
    <text evidence="3">The sequence shown here is derived from an EMBL/GenBank/DDBJ whole genome shotgun (WGS) entry which is preliminary data.</text>
</comment>
<feature type="transmembrane region" description="Helical" evidence="1">
    <location>
        <begin position="124"/>
        <end position="147"/>
    </location>
</feature>
<dbReference type="EMBL" id="PHHA01000020">
    <property type="protein sequence ID" value="PJG84949.1"/>
    <property type="molecule type" value="Genomic_DNA"/>
</dbReference>
<feature type="transmembrane region" description="Helical" evidence="1">
    <location>
        <begin position="159"/>
        <end position="179"/>
    </location>
</feature>
<dbReference type="InterPro" id="IPR004445">
    <property type="entry name" value="GltS"/>
</dbReference>
<feature type="transmembrane region" description="Helical" evidence="1">
    <location>
        <begin position="93"/>
        <end position="112"/>
    </location>
</feature>
<keyword evidence="1" id="KW-1003">Cell membrane</keyword>
<organism evidence="3 4">
    <name type="scientific">Conservatibacter flavescens</name>
    <dbReference type="NCBI Taxonomy" id="28161"/>
    <lineage>
        <taxon>Bacteria</taxon>
        <taxon>Pseudomonadati</taxon>
        <taxon>Pseudomonadota</taxon>
        <taxon>Gammaproteobacteria</taxon>
        <taxon>Pasteurellales</taxon>
        <taxon>Pasteurellaceae</taxon>
        <taxon>Conservatibacter</taxon>
    </lineage>
</organism>
<keyword evidence="1" id="KW-0997">Cell inner membrane</keyword>
<evidence type="ECO:0000256" key="1">
    <source>
        <dbReference type="HAMAP-Rule" id="MF_02062"/>
    </source>
</evidence>
<dbReference type="OrthoDB" id="4921038at2"/>
<dbReference type="GO" id="GO:0015813">
    <property type="term" value="P:L-glutamate transmembrane transport"/>
    <property type="evidence" value="ECO:0007669"/>
    <property type="project" value="UniProtKB-UniRule"/>
</dbReference>
<dbReference type="Proteomes" id="UP000229329">
    <property type="component" value="Unassembled WGS sequence"/>
</dbReference>
<dbReference type="Pfam" id="PF03616">
    <property type="entry name" value="Glt_symporter"/>
    <property type="match status" value="1"/>
</dbReference>
<reference evidence="3 4" key="1">
    <citation type="submission" date="2017-11" db="EMBL/GenBank/DDBJ databases">
        <title>Reclassification of Bisgaard taxon 7 as Conservatibacter flavescens gen. nov., sp. nov.</title>
        <authorList>
            <person name="Christensen H."/>
        </authorList>
    </citation>
    <scope>NUCLEOTIDE SEQUENCE [LARGE SCALE GENOMIC DNA]</scope>
    <source>
        <strain evidence="3 4">7_4</strain>
    </source>
</reference>
<feature type="transmembrane region" description="Helical" evidence="1">
    <location>
        <begin position="36"/>
        <end position="57"/>
    </location>
</feature>
<feature type="transmembrane region" description="Helical" evidence="1">
    <location>
        <begin position="364"/>
        <end position="387"/>
    </location>
</feature>
<protein>
    <recommendedName>
        <fullName evidence="1 2">Sodium/glutamate symporter</fullName>
    </recommendedName>
</protein>